<dbReference type="PROSITE" id="PS52004">
    <property type="entry name" value="KS3_2"/>
    <property type="match status" value="2"/>
</dbReference>
<dbReference type="Pfam" id="PF02801">
    <property type="entry name" value="Ketoacyl-synt_C"/>
    <property type="match status" value="1"/>
</dbReference>
<evidence type="ECO:0000259" key="7">
    <source>
        <dbReference type="PROSITE" id="PS52004"/>
    </source>
</evidence>
<dbReference type="Proteomes" id="UP000233534">
    <property type="component" value="Chromosome"/>
</dbReference>
<evidence type="ECO:0000259" key="6">
    <source>
        <dbReference type="PROSITE" id="PS50075"/>
    </source>
</evidence>
<feature type="compositionally biased region" description="Basic and acidic residues" evidence="5">
    <location>
        <begin position="1809"/>
        <end position="1820"/>
    </location>
</feature>
<dbReference type="Gene3D" id="3.30.70.250">
    <property type="entry name" value="Malonyl-CoA ACP transacylase, ACP-binding"/>
    <property type="match status" value="1"/>
</dbReference>
<dbReference type="GO" id="GO:0006633">
    <property type="term" value="P:fatty acid biosynthetic process"/>
    <property type="evidence" value="ECO:0007669"/>
    <property type="project" value="InterPro"/>
</dbReference>
<dbReference type="SMART" id="SM00822">
    <property type="entry name" value="PKS_KR"/>
    <property type="match status" value="1"/>
</dbReference>
<feature type="region of interest" description="N-terminal hotdog fold" evidence="4">
    <location>
        <begin position="2366"/>
        <end position="2493"/>
    </location>
</feature>
<dbReference type="PANTHER" id="PTHR43775:SF37">
    <property type="entry name" value="SI:DKEY-61P9.11"/>
    <property type="match status" value="1"/>
</dbReference>
<dbReference type="SUPFAM" id="SSF55048">
    <property type="entry name" value="Probable ACP-binding domain of malonyl-CoA ACP transacylase"/>
    <property type="match status" value="1"/>
</dbReference>
<sequence length="2659" mass="299855">MKKYYYSDERIAIVGMGGLFPDAPDISTFWENILNKKVSVKDLPEHIFDKKVFYRPEMYGQINKQDKSYTKVGALVDKDSFAALSRKYRIPPTVAEYMDPNQHTAIYCVDQALQSVKSPIPKERTAVILGTGAPGTHYDSIIRRLSYYKVREHIKNNPKIKSAFTPEELEEIISDITEKSIKGTFPITEDSAPSMLQSITAGRICNVFDFRGPAYTVDSACASALTASICGVIGLLRKDYDVVFVGGVEVTMSEIPMVVFSGINALSPDGSFPFDKRANGFVIGLGGGVLVLKRLEDALRDKDEIYGIISGFGQGSDGKGKGIAAPNKEGQIRVIESSCKMAGYPVDTIEYVEAHGTGTSVGDEVEVEALKEAFLNLGAKRKNYCGLGSVKSNIGHLRYASGAPGMIKSCLALYNKILPPTAGVKEVNPKLKIEDSPFYIVTEKKKWEGTNWHPRRANVSAYGFGGADFHLCMEEFRPEFVKRFYPAAMKNNEHVNTVNTASVFDSADTASQESYKLYEVLMFSGAVIEDIRSKYLKFLHLIEKENKPVEEGVLINNSLNYAKDNLRLAIVFSSLDDLKDKWEYFNECIEKKDLTSLNRKGVFFREGKTIKSDEMAWMFPGQASQYPNMLRELYEKYTCVESLYMQADAFWEAKYGYGITSLIFGEDEGSLEEVLKNTKNTHPAMFLSNVGMHKLLTESGVKADYMIGHSLGEMACLFASGMLDLNTALNIVGERGLSFDSIPEQDRGIMLSVNADSKKVEEIIKEQGFNVSISNINSPEQTVIGGKFEEIEKVSEYLKEMNIHTRVLNVSHGFHTPLMNDASERFYDKIKNYHFQAPKEKVVACHTGDFYPDTEEGLKDVPDILKEQIVSKVNFKDAILSLYHKGVRVFIESGPSTVLTNLVKSILSDKEVTVLTSNRKGRSDIESYKTIMAQLFTLGVNVRHVPSKEILKKVTKNNIEGDVLLNEDIRSETSKTSNASLVKAKESLVYSGVSIGLPGTFKKVFSDDNFDYIFEGKNLIEKLTDDELESLLDLNITRLLKNEHQVTFKKLSAINEVIQIAGKLGEIDMLNDYKIDEKIINQMSLDVCAGVAAGYEALKDAQIPLVREKIVTSSGAYLEGRLVLPEEMQKDTGIIYACGFPGFEPFISEVSKYIASKFGRKTRRDLIDFYEEVISKVKDDGVRKVLTDWFNFHYSRLMNNFGEEDIYEFNHQLLLQISSLANNKLAQFIGAMGPNLTISAACSSTASAVTLAEDLIRGGHARRMIVIGADNPTSKKMLPWVGASFLSMGAASDNGNVFEAAVPFDNRRSGMVLGAGAVGLVIEKEEDVKKRGMNGICRILGTHLFNTAGHQSKIEGRKFCDELERFISKMEEEHGINRSEIAKETVYFSHETFSPKKGGCAETEKMALENVFGDRYRDIKIVNTKGMTGHTMGASLEEAVAAKALLRQEIPPVPNFKEPDPSLEGLNISKGGQHNFRYALRMVIAFGGQGNYHLLERISSKDNRIFDSETYNKWLKEVSGFENVQLKNQGRILVAEGEGREEEQRESLPDVQRCKPDFKSNLLENQSGETGAEKVQYEDVQMDGKSVSYHNYESDVLGIISEVTKYPVEMLEKDMEMEADLGIDTVKQATIFSLIGEKYGMQEETEVNISSYKTIGDVIDFVKGLKKDFKGLINENAEKNEEEKKENLDGKIETKQMEKEDVGGDAKPEISAEEAVIKIISEVTKYPEEMLEKDMEMEADLGIDTVKQATIFSLIGEKYGMPEETEVNISAYKTIGDVIDFVESKFYKTGSKEENSTKKNEENNTGEENNIREENEKKEDLNAEAIKAETIKEPEEKYHKVERDLSLQIPVFAEEALGEKDFDLNNKNIWIIGDEEETVSKISDYFKEQSKFVKEFIFNKNEDFKDFENSLEIIHENADIIIDCTHIGKVFDIDSISKEEEALEFLNGGARFIFYKKLSEKIPQPKLRIVCAISMDGCHGYAKDTKEIPDPFFGALSGFYKGLRKEWPDSIVKVVDVGAFEGDLMEIASILKAETECSSTDFEIGYEKGKRMVLKIDYLDRGKLEKAEYPENIHFLITGGGNGITSEITKKLSKKYRAKFTIIGRTKLYSNVDELSQLDEEQIENKRTEIMERLKKEHEKVTPVMISKELEKVKKAVSVYKLMNQIKDDGNEALYLSCDVRNYEELKEVIKESVKNNGPVHVLIHGAGIEKSRLLKDKSVEEFNEIFSVKVRGLLNLYRLLDKKELKSVIGFSSISGRFGNEAQLDYCAANGFIGSFISSLNSKHKNIHGLSIAWSGWKDVGIAWRNEYLKENFEEIGLNLIEPERGADEFINLLEGKTNASEIIVSKGLGFIMPEDMAYKKHSPTPFIEWVSKRNDFIEKAFKVFSVKRDPIINHHRLGETPLMPAVAFMEMFAQYHSMIYGRKDQYCFKNLMLNNPCKLFYERPQEIILEVKKTGEESFKGDVYTYLDSKYGISKLINLNSMEISTKLTDYSDLLDIRDIEHHPGEEGSTRAALESQLRITKNAIVLGTLFMDEDPENNRFLRNSKGAVLTIKTLPSEEINNKEYKLDQLLINPAFMDSIFQVCGIHTAYNNERVYLPWKVDEIGVVKVPRDVCSYKVYARLKEDGDEYKTYDVIMLNEYDELCYYVRNVVKRRISL</sequence>
<dbReference type="GO" id="GO:0071770">
    <property type="term" value="P:DIM/DIP cell wall layer assembly"/>
    <property type="evidence" value="ECO:0007669"/>
    <property type="project" value="TreeGrafter"/>
</dbReference>
<feature type="region of interest" description="Disordered" evidence="5">
    <location>
        <begin position="1790"/>
        <end position="1820"/>
    </location>
</feature>
<dbReference type="InterPro" id="IPR014030">
    <property type="entry name" value="Ketoacyl_synth_N"/>
</dbReference>
<evidence type="ECO:0000313" key="9">
    <source>
        <dbReference type="EMBL" id="AUG58317.1"/>
    </source>
</evidence>
<dbReference type="InterPro" id="IPR036736">
    <property type="entry name" value="ACP-like_sf"/>
</dbReference>
<dbReference type="Gene3D" id="1.10.1200.10">
    <property type="entry name" value="ACP-like"/>
    <property type="match status" value="2"/>
</dbReference>
<keyword evidence="3 9" id="KW-0808">Transferase</keyword>
<dbReference type="KEGG" id="hsc:HVS_12200"/>
<dbReference type="SUPFAM" id="SSF47336">
    <property type="entry name" value="ACP-like"/>
    <property type="match status" value="2"/>
</dbReference>
<dbReference type="InterPro" id="IPR013968">
    <property type="entry name" value="PKS_KR"/>
</dbReference>
<dbReference type="EC" id="2.3.1.41" evidence="9"/>
<dbReference type="PROSITE" id="PS00606">
    <property type="entry name" value="KS3_1"/>
    <property type="match status" value="1"/>
</dbReference>
<feature type="active site" description="Proton donor; for dehydratase activity" evidence="4">
    <location>
        <position position="2580"/>
    </location>
</feature>
<dbReference type="Pfam" id="PF08659">
    <property type="entry name" value="KR"/>
    <property type="match status" value="1"/>
</dbReference>
<dbReference type="GO" id="GO:0005886">
    <property type="term" value="C:plasma membrane"/>
    <property type="evidence" value="ECO:0007669"/>
    <property type="project" value="TreeGrafter"/>
</dbReference>
<keyword evidence="10" id="KW-1185">Reference proteome</keyword>
<dbReference type="SUPFAM" id="SSF53901">
    <property type="entry name" value="Thiolase-like"/>
    <property type="match status" value="2"/>
</dbReference>
<feature type="domain" description="Carrier" evidence="6">
    <location>
        <begin position="1707"/>
        <end position="1786"/>
    </location>
</feature>
<evidence type="ECO:0000259" key="8">
    <source>
        <dbReference type="PROSITE" id="PS52019"/>
    </source>
</evidence>
<dbReference type="InterPro" id="IPR014043">
    <property type="entry name" value="Acyl_transferase_dom"/>
</dbReference>
<feature type="region of interest" description="Disordered" evidence="5">
    <location>
        <begin position="1679"/>
        <end position="1707"/>
    </location>
</feature>
<dbReference type="GO" id="GO:0005737">
    <property type="term" value="C:cytoplasm"/>
    <property type="evidence" value="ECO:0007669"/>
    <property type="project" value="TreeGrafter"/>
</dbReference>
<dbReference type="PANTHER" id="PTHR43775">
    <property type="entry name" value="FATTY ACID SYNTHASE"/>
    <property type="match status" value="1"/>
</dbReference>
<dbReference type="SMART" id="SM00827">
    <property type="entry name" value="PKS_AT"/>
    <property type="match status" value="1"/>
</dbReference>
<dbReference type="InterPro" id="IPR042104">
    <property type="entry name" value="PKS_dehydratase_sf"/>
</dbReference>
<dbReference type="InterPro" id="IPR018201">
    <property type="entry name" value="Ketoacyl_synth_AS"/>
</dbReference>
<keyword evidence="1" id="KW-0596">Phosphopantetheine</keyword>
<evidence type="ECO:0000256" key="5">
    <source>
        <dbReference type="SAM" id="MobiDB-lite"/>
    </source>
</evidence>
<gene>
    <name evidence="9" type="primary">ppsE</name>
    <name evidence="9" type="ORF">HVS_12200</name>
</gene>
<dbReference type="CDD" id="cd00833">
    <property type="entry name" value="PKS"/>
    <property type="match status" value="1"/>
</dbReference>
<feature type="domain" description="PKS/mFAS DH" evidence="8">
    <location>
        <begin position="2366"/>
        <end position="2659"/>
    </location>
</feature>
<dbReference type="InterPro" id="IPR036291">
    <property type="entry name" value="NAD(P)-bd_dom_sf"/>
</dbReference>
<dbReference type="GO" id="GO:0004315">
    <property type="term" value="F:3-oxoacyl-[acyl-carrier-protein] synthase activity"/>
    <property type="evidence" value="ECO:0007669"/>
    <property type="project" value="UniProtKB-EC"/>
</dbReference>
<feature type="domain" description="Ketosynthase family 3 (KS3)" evidence="7">
    <location>
        <begin position="8"/>
        <end position="475"/>
    </location>
</feature>
<accession>A0A2K9E3K6</accession>
<dbReference type="InterPro" id="IPR049900">
    <property type="entry name" value="PKS_mFAS_DH"/>
</dbReference>
<dbReference type="InterPro" id="IPR001227">
    <property type="entry name" value="Ac_transferase_dom_sf"/>
</dbReference>
<dbReference type="Gene3D" id="3.40.47.10">
    <property type="match status" value="3"/>
</dbReference>
<dbReference type="InterPro" id="IPR049551">
    <property type="entry name" value="PKS_DH_C"/>
</dbReference>
<protein>
    <submittedName>
        <fullName evidence="9">Phthiocerol synthesis polyketide synthase type I PpsE</fullName>
        <ecNumber evidence="9">2.3.1.41</ecNumber>
    </submittedName>
</protein>
<keyword evidence="9" id="KW-0012">Acyltransferase</keyword>
<dbReference type="InterPro" id="IPR009081">
    <property type="entry name" value="PP-bd_ACP"/>
</dbReference>
<dbReference type="Pfam" id="PF00109">
    <property type="entry name" value="ketoacyl-synt"/>
    <property type="match status" value="2"/>
</dbReference>
<evidence type="ECO:0000256" key="2">
    <source>
        <dbReference type="ARBA" id="ARBA00022553"/>
    </source>
</evidence>
<dbReference type="Pfam" id="PF14765">
    <property type="entry name" value="PS-DH"/>
    <property type="match status" value="1"/>
</dbReference>
<dbReference type="InterPro" id="IPR016036">
    <property type="entry name" value="Malonyl_transacylase_ACP-bd"/>
</dbReference>
<dbReference type="InterPro" id="IPR014031">
    <property type="entry name" value="Ketoacyl_synth_C"/>
</dbReference>
<proteinExistence type="predicted"/>
<dbReference type="InterPro" id="IPR020841">
    <property type="entry name" value="PKS_Beta-ketoAc_synthase_dom"/>
</dbReference>
<reference evidence="9 10" key="1">
    <citation type="submission" date="2017-12" db="EMBL/GenBank/DDBJ databases">
        <title>Complete genome sequence of Herbivorax saccincola GGR1, a novel Cellulosome-producing hydrolytic bacterium in a thermophilic biogas plant, established by Illumina and Nanopore MinION sequencing.</title>
        <authorList>
            <person name="Pechtl A."/>
            <person name="Ruckert C."/>
            <person name="Koeck D.E."/>
            <person name="Maus I."/>
            <person name="Winkler A."/>
            <person name="Kalinowski J."/>
            <person name="Puhler A."/>
            <person name="Schwarz W.W."/>
            <person name="Zverlov V.V."/>
            <person name="Schluter A."/>
            <person name="Liebl W."/>
        </authorList>
    </citation>
    <scope>NUCLEOTIDE SEQUENCE [LARGE SCALE GENOMIC DNA]</scope>
    <source>
        <strain evidence="10">SR1</strain>
    </source>
</reference>
<feature type="active site" description="Proton acceptor; for dehydratase activity" evidence="4">
    <location>
        <position position="2397"/>
    </location>
</feature>
<name>A0A2K9E3K6_9FIRM</name>
<keyword evidence="2" id="KW-0597">Phosphoprotein</keyword>
<evidence type="ECO:0000256" key="1">
    <source>
        <dbReference type="ARBA" id="ARBA00022450"/>
    </source>
</evidence>
<feature type="compositionally biased region" description="Basic and acidic residues" evidence="5">
    <location>
        <begin position="1790"/>
        <end position="1802"/>
    </location>
</feature>
<dbReference type="InterPro" id="IPR016039">
    <property type="entry name" value="Thiolase-like"/>
</dbReference>
<dbReference type="GO" id="GO:0004312">
    <property type="term" value="F:fatty acid synthase activity"/>
    <property type="evidence" value="ECO:0007669"/>
    <property type="project" value="TreeGrafter"/>
</dbReference>
<feature type="domain" description="Ketosynthase family 3 (KS3)" evidence="7">
    <location>
        <begin position="985"/>
        <end position="1497"/>
    </location>
</feature>
<dbReference type="PROSITE" id="PS50075">
    <property type="entry name" value="CARRIER"/>
    <property type="match status" value="1"/>
</dbReference>
<dbReference type="Gene3D" id="3.10.129.110">
    <property type="entry name" value="Polyketide synthase dehydratase"/>
    <property type="match status" value="1"/>
</dbReference>
<evidence type="ECO:0000313" key="10">
    <source>
        <dbReference type="Proteomes" id="UP000233534"/>
    </source>
</evidence>
<dbReference type="PROSITE" id="PS52019">
    <property type="entry name" value="PKS_MFAS_DH"/>
    <property type="match status" value="1"/>
</dbReference>
<dbReference type="InterPro" id="IPR016035">
    <property type="entry name" value="Acyl_Trfase/lysoPLipase"/>
</dbReference>
<evidence type="ECO:0000256" key="4">
    <source>
        <dbReference type="PROSITE-ProRule" id="PRU01363"/>
    </source>
</evidence>
<dbReference type="SMART" id="SM00825">
    <property type="entry name" value="PKS_KS"/>
    <property type="match status" value="1"/>
</dbReference>
<dbReference type="Gene3D" id="3.40.50.720">
    <property type="entry name" value="NAD(P)-binding Rossmann-like Domain"/>
    <property type="match status" value="1"/>
</dbReference>
<dbReference type="CDD" id="cd08953">
    <property type="entry name" value="KR_2_SDR_x"/>
    <property type="match status" value="1"/>
</dbReference>
<dbReference type="Gene3D" id="3.40.366.10">
    <property type="entry name" value="Malonyl-Coenzyme A Acyl Carrier Protein, domain 2"/>
    <property type="match status" value="1"/>
</dbReference>
<dbReference type="InterPro" id="IPR057326">
    <property type="entry name" value="KR_dom"/>
</dbReference>
<dbReference type="RefSeq" id="WP_101302691.1">
    <property type="nucleotide sequence ID" value="NZ_CP025197.1"/>
</dbReference>
<organism evidence="9 10">
    <name type="scientific">Acetivibrio saccincola</name>
    <dbReference type="NCBI Taxonomy" id="1677857"/>
    <lineage>
        <taxon>Bacteria</taxon>
        <taxon>Bacillati</taxon>
        <taxon>Bacillota</taxon>
        <taxon>Clostridia</taxon>
        <taxon>Eubacteriales</taxon>
        <taxon>Oscillospiraceae</taxon>
        <taxon>Acetivibrio</taxon>
    </lineage>
</organism>
<dbReference type="EMBL" id="CP025197">
    <property type="protein sequence ID" value="AUG58317.1"/>
    <property type="molecule type" value="Genomic_DNA"/>
</dbReference>
<dbReference type="InterPro" id="IPR050091">
    <property type="entry name" value="PKS_NRPS_Biosynth_Enz"/>
</dbReference>
<evidence type="ECO:0000256" key="3">
    <source>
        <dbReference type="ARBA" id="ARBA00022679"/>
    </source>
</evidence>
<feature type="region of interest" description="C-terminal hotdog fold" evidence="4">
    <location>
        <begin position="2507"/>
        <end position="2659"/>
    </location>
</feature>
<dbReference type="SUPFAM" id="SSF51735">
    <property type="entry name" value="NAD(P)-binding Rossmann-fold domains"/>
    <property type="match status" value="1"/>
</dbReference>
<dbReference type="SUPFAM" id="SSF52151">
    <property type="entry name" value="FabD/lysophospholipase-like"/>
    <property type="match status" value="1"/>
</dbReference>
<dbReference type="Pfam" id="PF00698">
    <property type="entry name" value="Acyl_transf_1"/>
    <property type="match status" value="1"/>
</dbReference>